<dbReference type="EMBL" id="PYGA01000019">
    <property type="protein sequence ID" value="PSK91784.1"/>
    <property type="molecule type" value="Genomic_DNA"/>
</dbReference>
<feature type="transmembrane region" description="Helical" evidence="6">
    <location>
        <begin position="21"/>
        <end position="45"/>
    </location>
</feature>
<dbReference type="RefSeq" id="WP_170134310.1">
    <property type="nucleotide sequence ID" value="NZ_PYGA01000019.1"/>
</dbReference>
<sequence length="177" mass="19584">MDDRSQRPAPPLAPWGPRAAARLVDVAVVTIPALIVALVFSLIWMGAQLTLNLASNSSGATQDKFAVIFSVALYLCLTAYDVVTLTKLRKTFGKHLLKIRVASLDNRSFEQPIPFSTVLVRAAVFHLWVLFFWTNIVLVAGLAIASLIAYVLWPLWDTPYRQGLHDKLARTVVVRTG</sequence>
<dbReference type="PANTHER" id="PTHR36115">
    <property type="entry name" value="PROLINE-RICH ANTIGEN HOMOLOG-RELATED"/>
    <property type="match status" value="1"/>
</dbReference>
<keyword evidence="2" id="KW-1003">Cell membrane</keyword>
<feature type="domain" description="RDD" evidence="7">
    <location>
        <begin position="12"/>
        <end position="169"/>
    </location>
</feature>
<dbReference type="Pfam" id="PF06271">
    <property type="entry name" value="RDD"/>
    <property type="match status" value="1"/>
</dbReference>
<dbReference type="AlphaFoldDB" id="A0A2P8D3I9"/>
<evidence type="ECO:0000256" key="2">
    <source>
        <dbReference type="ARBA" id="ARBA00022475"/>
    </source>
</evidence>
<comment type="caution">
    <text evidence="8">The sequence shown here is derived from an EMBL/GenBank/DDBJ whole genome shotgun (WGS) entry which is preliminary data.</text>
</comment>
<evidence type="ECO:0000256" key="6">
    <source>
        <dbReference type="SAM" id="Phobius"/>
    </source>
</evidence>
<organism evidence="8 9">
    <name type="scientific">Murinocardiopsis flavida</name>
    <dbReference type="NCBI Taxonomy" id="645275"/>
    <lineage>
        <taxon>Bacteria</taxon>
        <taxon>Bacillati</taxon>
        <taxon>Actinomycetota</taxon>
        <taxon>Actinomycetes</taxon>
        <taxon>Streptosporangiales</taxon>
        <taxon>Nocardiopsidaceae</taxon>
        <taxon>Murinocardiopsis</taxon>
    </lineage>
</organism>
<evidence type="ECO:0000313" key="8">
    <source>
        <dbReference type="EMBL" id="PSK91784.1"/>
    </source>
</evidence>
<name>A0A2P8D3I9_9ACTN</name>
<feature type="transmembrane region" description="Helical" evidence="6">
    <location>
        <begin position="65"/>
        <end position="85"/>
    </location>
</feature>
<evidence type="ECO:0000313" key="9">
    <source>
        <dbReference type="Proteomes" id="UP000240542"/>
    </source>
</evidence>
<evidence type="ECO:0000256" key="5">
    <source>
        <dbReference type="ARBA" id="ARBA00023136"/>
    </source>
</evidence>
<protein>
    <submittedName>
        <fullName evidence="8">RDD family protein</fullName>
    </submittedName>
</protein>
<dbReference type="InterPro" id="IPR051791">
    <property type="entry name" value="Pra-immunoreactive"/>
</dbReference>
<evidence type="ECO:0000256" key="4">
    <source>
        <dbReference type="ARBA" id="ARBA00022989"/>
    </source>
</evidence>
<gene>
    <name evidence="8" type="ORF">CLV63_11965</name>
</gene>
<comment type="subcellular location">
    <subcellularLocation>
        <location evidence="1">Cell membrane</location>
        <topology evidence="1">Multi-pass membrane protein</topology>
    </subcellularLocation>
</comment>
<dbReference type="PANTHER" id="PTHR36115:SF4">
    <property type="entry name" value="MEMBRANE PROTEIN"/>
    <property type="match status" value="1"/>
</dbReference>
<dbReference type="GO" id="GO:0005886">
    <property type="term" value="C:plasma membrane"/>
    <property type="evidence" value="ECO:0007669"/>
    <property type="project" value="UniProtKB-SubCell"/>
</dbReference>
<keyword evidence="9" id="KW-1185">Reference proteome</keyword>
<reference evidence="8 9" key="1">
    <citation type="submission" date="2018-03" db="EMBL/GenBank/DDBJ databases">
        <title>Genomic Encyclopedia of Archaeal and Bacterial Type Strains, Phase II (KMG-II): from individual species to whole genera.</title>
        <authorList>
            <person name="Goeker M."/>
        </authorList>
    </citation>
    <scope>NUCLEOTIDE SEQUENCE [LARGE SCALE GENOMIC DNA]</scope>
    <source>
        <strain evidence="8 9">DSM 45312</strain>
    </source>
</reference>
<proteinExistence type="predicted"/>
<keyword evidence="5 6" id="KW-0472">Membrane</keyword>
<feature type="transmembrane region" description="Helical" evidence="6">
    <location>
        <begin position="127"/>
        <end position="153"/>
    </location>
</feature>
<evidence type="ECO:0000256" key="3">
    <source>
        <dbReference type="ARBA" id="ARBA00022692"/>
    </source>
</evidence>
<dbReference type="InterPro" id="IPR010432">
    <property type="entry name" value="RDD"/>
</dbReference>
<keyword evidence="3 6" id="KW-0812">Transmembrane</keyword>
<evidence type="ECO:0000259" key="7">
    <source>
        <dbReference type="Pfam" id="PF06271"/>
    </source>
</evidence>
<accession>A0A2P8D3I9</accession>
<keyword evidence="4 6" id="KW-1133">Transmembrane helix</keyword>
<dbReference type="Proteomes" id="UP000240542">
    <property type="component" value="Unassembled WGS sequence"/>
</dbReference>
<evidence type="ECO:0000256" key="1">
    <source>
        <dbReference type="ARBA" id="ARBA00004651"/>
    </source>
</evidence>